<feature type="non-terminal residue" evidence="1">
    <location>
        <position position="1"/>
    </location>
</feature>
<sequence>CQLASVKDLKTGEQIRNYWPTHV</sequence>
<reference evidence="1" key="1">
    <citation type="submission" date="2018-05" db="EMBL/GenBank/DDBJ databases">
        <authorList>
            <person name="Lanie J.A."/>
            <person name="Ng W.-L."/>
            <person name="Kazmierczak K.M."/>
            <person name="Andrzejewski T.M."/>
            <person name="Davidsen T.M."/>
            <person name="Wayne K.J."/>
            <person name="Tettelin H."/>
            <person name="Glass J.I."/>
            <person name="Rusch D."/>
            <person name="Podicherti R."/>
            <person name="Tsui H.-C.T."/>
            <person name="Winkler M.E."/>
        </authorList>
    </citation>
    <scope>NUCLEOTIDE SEQUENCE</scope>
</reference>
<organism evidence="1">
    <name type="scientific">marine metagenome</name>
    <dbReference type="NCBI Taxonomy" id="408172"/>
    <lineage>
        <taxon>unclassified sequences</taxon>
        <taxon>metagenomes</taxon>
        <taxon>ecological metagenomes</taxon>
    </lineage>
</organism>
<dbReference type="EMBL" id="UINC01060561">
    <property type="protein sequence ID" value="SVB85187.1"/>
    <property type="molecule type" value="Genomic_DNA"/>
</dbReference>
<accession>A0A382HE61</accession>
<gene>
    <name evidence="1" type="ORF">METZ01_LOCUS238041</name>
</gene>
<proteinExistence type="predicted"/>
<dbReference type="AlphaFoldDB" id="A0A382HE61"/>
<name>A0A382HE61_9ZZZZ</name>
<feature type="non-terminal residue" evidence="1">
    <location>
        <position position="23"/>
    </location>
</feature>
<protein>
    <submittedName>
        <fullName evidence="1">Uncharacterized protein</fullName>
    </submittedName>
</protein>
<evidence type="ECO:0000313" key="1">
    <source>
        <dbReference type="EMBL" id="SVB85187.1"/>
    </source>
</evidence>